<feature type="region of interest" description="Disordered" evidence="1">
    <location>
        <begin position="1"/>
        <end position="132"/>
    </location>
</feature>
<reference evidence="2" key="1">
    <citation type="submission" date="2023-03" db="EMBL/GenBank/DDBJ databases">
        <authorList>
            <person name="Julca I."/>
        </authorList>
    </citation>
    <scope>NUCLEOTIDE SEQUENCE</scope>
</reference>
<feature type="compositionally biased region" description="Basic and acidic residues" evidence="1">
    <location>
        <begin position="111"/>
        <end position="123"/>
    </location>
</feature>
<protein>
    <submittedName>
        <fullName evidence="2">OLC1v1005355C1</fullName>
    </submittedName>
</protein>
<evidence type="ECO:0000313" key="2">
    <source>
        <dbReference type="EMBL" id="CAI9106242.1"/>
    </source>
</evidence>
<evidence type="ECO:0000313" key="3">
    <source>
        <dbReference type="Proteomes" id="UP001161247"/>
    </source>
</evidence>
<dbReference type="AlphaFoldDB" id="A0AAV1DHU4"/>
<feature type="compositionally biased region" description="Basic and acidic residues" evidence="1">
    <location>
        <begin position="52"/>
        <end position="103"/>
    </location>
</feature>
<accession>A0AAV1DHU4</accession>
<sequence length="132" mass="15010">MIHPRHLKEKEKQVEKNEVQTKEKGIVLQPLKSKWKPNIGAKETTASNSGLTDKEKESIPVEQSDKDIDSPNEIPKDHSNINCNDRIKAANDVGQDRTEDENNLKQLAPRKKIDGELPMKDDLNQQNNKNCC</sequence>
<keyword evidence="3" id="KW-1185">Reference proteome</keyword>
<dbReference type="Proteomes" id="UP001161247">
    <property type="component" value="Chromosome 5"/>
</dbReference>
<gene>
    <name evidence="2" type="ORF">OLC1_LOCUS14774</name>
</gene>
<proteinExistence type="predicted"/>
<feature type="compositionally biased region" description="Basic and acidic residues" evidence="1">
    <location>
        <begin position="8"/>
        <end position="25"/>
    </location>
</feature>
<dbReference type="EMBL" id="OX459122">
    <property type="protein sequence ID" value="CAI9106242.1"/>
    <property type="molecule type" value="Genomic_DNA"/>
</dbReference>
<organism evidence="2 3">
    <name type="scientific">Oldenlandia corymbosa var. corymbosa</name>
    <dbReference type="NCBI Taxonomy" id="529605"/>
    <lineage>
        <taxon>Eukaryota</taxon>
        <taxon>Viridiplantae</taxon>
        <taxon>Streptophyta</taxon>
        <taxon>Embryophyta</taxon>
        <taxon>Tracheophyta</taxon>
        <taxon>Spermatophyta</taxon>
        <taxon>Magnoliopsida</taxon>
        <taxon>eudicotyledons</taxon>
        <taxon>Gunneridae</taxon>
        <taxon>Pentapetalae</taxon>
        <taxon>asterids</taxon>
        <taxon>lamiids</taxon>
        <taxon>Gentianales</taxon>
        <taxon>Rubiaceae</taxon>
        <taxon>Rubioideae</taxon>
        <taxon>Spermacoceae</taxon>
        <taxon>Hedyotis-Oldenlandia complex</taxon>
        <taxon>Oldenlandia</taxon>
    </lineage>
</organism>
<evidence type="ECO:0000256" key="1">
    <source>
        <dbReference type="SAM" id="MobiDB-lite"/>
    </source>
</evidence>
<name>A0AAV1DHU4_OLDCO</name>